<dbReference type="EMBL" id="QLLQ01000006">
    <property type="protein sequence ID" value="RAJ24375.1"/>
    <property type="molecule type" value="Genomic_DNA"/>
</dbReference>
<dbReference type="FunFam" id="3.90.550.10:FF:000130">
    <property type="entry name" value="Family 2 glycosyl transferase"/>
    <property type="match status" value="1"/>
</dbReference>
<dbReference type="AlphaFoldDB" id="A0A327S6R3"/>
<dbReference type="GO" id="GO:0016758">
    <property type="term" value="F:hexosyltransferase activity"/>
    <property type="evidence" value="ECO:0007669"/>
    <property type="project" value="UniProtKB-ARBA"/>
</dbReference>
<dbReference type="PANTHER" id="PTHR22916:SF3">
    <property type="entry name" value="UDP-GLCNAC:BETAGAL BETA-1,3-N-ACETYLGLUCOSAMINYLTRANSFERASE-LIKE PROTEIN 1"/>
    <property type="match status" value="1"/>
</dbReference>
<comment type="caution">
    <text evidence="2">The sequence shown here is derived from an EMBL/GenBank/DDBJ whole genome shotgun (WGS) entry which is preliminary data.</text>
</comment>
<sequence>MSDNNPLVSIITACYNSEKYISDTILSVLNQTYQNWELLLVDDFSADKTISIITNFEKRNDRIKLFQLPKNSGAAVARNRAIEEANGRFIAFLDSDDRWLPQKLEKQVSFMLDNAYSLTHTSYELIDESGNSLKKTVKPVAVLCYNDMLYSNKIGCLTAIYDQGQLGKIYMPLLRKRQDYALWLKILRTGEKAYGLSEILSQYRKTENSMSSNKISLIKWNWKLLREEERLSIFKSAYYLVCNIALKFKV</sequence>
<name>A0A327S6R3_9FLAO</name>
<feature type="domain" description="Glycosyltransferase 2-like" evidence="1">
    <location>
        <begin position="9"/>
        <end position="135"/>
    </location>
</feature>
<keyword evidence="2" id="KW-0808">Transferase</keyword>
<dbReference type="RefSeq" id="WP_111625872.1">
    <property type="nucleotide sequence ID" value="NZ_QLLQ01000006.1"/>
</dbReference>
<organism evidence="2 3">
    <name type="scientific">Gelidibacter algens</name>
    <dbReference type="NCBI Taxonomy" id="49280"/>
    <lineage>
        <taxon>Bacteria</taxon>
        <taxon>Pseudomonadati</taxon>
        <taxon>Bacteroidota</taxon>
        <taxon>Flavobacteriia</taxon>
        <taxon>Flavobacteriales</taxon>
        <taxon>Flavobacteriaceae</taxon>
        <taxon>Gelidibacter</taxon>
    </lineage>
</organism>
<dbReference type="InterPro" id="IPR001173">
    <property type="entry name" value="Glyco_trans_2-like"/>
</dbReference>
<evidence type="ECO:0000313" key="3">
    <source>
        <dbReference type="Proteomes" id="UP000248987"/>
    </source>
</evidence>
<proteinExistence type="predicted"/>
<protein>
    <submittedName>
        <fullName evidence="2">Glycosyltransferase involved in cell wall biosynthesis</fullName>
    </submittedName>
</protein>
<dbReference type="Proteomes" id="UP000248987">
    <property type="component" value="Unassembled WGS sequence"/>
</dbReference>
<dbReference type="PANTHER" id="PTHR22916">
    <property type="entry name" value="GLYCOSYLTRANSFERASE"/>
    <property type="match status" value="1"/>
</dbReference>
<dbReference type="Gene3D" id="3.90.550.10">
    <property type="entry name" value="Spore Coat Polysaccharide Biosynthesis Protein SpsA, Chain A"/>
    <property type="match status" value="1"/>
</dbReference>
<dbReference type="SUPFAM" id="SSF53448">
    <property type="entry name" value="Nucleotide-diphospho-sugar transferases"/>
    <property type="match status" value="1"/>
</dbReference>
<reference evidence="2 3" key="1">
    <citation type="submission" date="2018-06" db="EMBL/GenBank/DDBJ databases">
        <title>Genomic Encyclopedia of Archaeal and Bacterial Type Strains, Phase II (KMG-II): from individual species to whole genera.</title>
        <authorList>
            <person name="Goeker M."/>
        </authorList>
    </citation>
    <scope>NUCLEOTIDE SEQUENCE [LARGE SCALE GENOMIC DNA]</scope>
    <source>
        <strain evidence="2 3">DSM 12408</strain>
    </source>
</reference>
<evidence type="ECO:0000313" key="2">
    <source>
        <dbReference type="EMBL" id="RAJ24375.1"/>
    </source>
</evidence>
<dbReference type="Pfam" id="PF00535">
    <property type="entry name" value="Glycos_transf_2"/>
    <property type="match status" value="1"/>
</dbReference>
<evidence type="ECO:0000259" key="1">
    <source>
        <dbReference type="Pfam" id="PF00535"/>
    </source>
</evidence>
<gene>
    <name evidence="2" type="ORF">LX77_01927</name>
</gene>
<dbReference type="InterPro" id="IPR029044">
    <property type="entry name" value="Nucleotide-diphossugar_trans"/>
</dbReference>
<accession>A0A327S6R3</accession>
<dbReference type="CDD" id="cd00761">
    <property type="entry name" value="Glyco_tranf_GTA_type"/>
    <property type="match status" value="1"/>
</dbReference>
<keyword evidence="3" id="KW-1185">Reference proteome</keyword>